<dbReference type="SUPFAM" id="SSF48208">
    <property type="entry name" value="Six-hairpin glycosidases"/>
    <property type="match status" value="1"/>
</dbReference>
<name>S8BT72_9LAMI</name>
<gene>
    <name evidence="5" type="ORF">M569_17222</name>
</gene>
<dbReference type="AlphaFoldDB" id="S8BT72"/>
<dbReference type="GO" id="GO:0005993">
    <property type="term" value="P:trehalose catabolic process"/>
    <property type="evidence" value="ECO:0007669"/>
    <property type="project" value="TreeGrafter"/>
</dbReference>
<dbReference type="PROSITE" id="PS00928">
    <property type="entry name" value="TREHALASE_2"/>
    <property type="match status" value="1"/>
</dbReference>
<dbReference type="PRINTS" id="PR00744">
    <property type="entry name" value="GLHYDRLASE37"/>
</dbReference>
<comment type="caution">
    <text evidence="5">The sequence shown here is derived from an EMBL/GenBank/DDBJ whole genome shotgun (WGS) entry which is preliminary data.</text>
</comment>
<proteinExistence type="inferred from homology"/>
<evidence type="ECO:0000313" key="5">
    <source>
        <dbReference type="EMBL" id="EPS57594.1"/>
    </source>
</evidence>
<reference evidence="5 6" key="1">
    <citation type="journal article" date="2013" name="BMC Genomics">
        <title>The miniature genome of a carnivorous plant Genlisea aurea contains a low number of genes and short non-coding sequences.</title>
        <authorList>
            <person name="Leushkin E.V."/>
            <person name="Sutormin R.A."/>
            <person name="Nabieva E.R."/>
            <person name="Penin A.A."/>
            <person name="Kondrashov A.S."/>
            <person name="Logacheva M.D."/>
        </authorList>
    </citation>
    <scope>NUCLEOTIDE SEQUENCE [LARGE SCALE GENOMIC DNA]</scope>
</reference>
<accession>S8BT72</accession>
<dbReference type="EMBL" id="AUSU01010061">
    <property type="protein sequence ID" value="EPS57594.1"/>
    <property type="molecule type" value="Genomic_DNA"/>
</dbReference>
<dbReference type="InterPro" id="IPR008928">
    <property type="entry name" value="6-hairpin_glycosidase_sf"/>
</dbReference>
<dbReference type="PANTHER" id="PTHR23403:SF1">
    <property type="entry name" value="TREHALASE"/>
    <property type="match status" value="1"/>
</dbReference>
<evidence type="ECO:0000256" key="3">
    <source>
        <dbReference type="ARBA" id="ARBA00023295"/>
    </source>
</evidence>
<feature type="non-terminal residue" evidence="5">
    <location>
        <position position="1"/>
    </location>
</feature>
<dbReference type="InterPro" id="IPR012341">
    <property type="entry name" value="6hp_glycosidase-like_sf"/>
</dbReference>
<sequence length="126" mass="13225">SDVERVDVVVGALEKSGLIREAGIATSVENTGQQWDFPNGWAPLQHMICEGMARSSSGSAKAAAGSTAAKWIATNRASFEKTGGAMHEKYDVERCGSNGGGGEYAPQTGFGWSNGVVLALLEEFGW</sequence>
<dbReference type="Proteomes" id="UP000015453">
    <property type="component" value="Unassembled WGS sequence"/>
</dbReference>
<dbReference type="InterPro" id="IPR001661">
    <property type="entry name" value="Glyco_hydro_37"/>
</dbReference>
<comment type="similarity">
    <text evidence="1 4">Belongs to the glycosyl hydrolase 37 family.</text>
</comment>
<keyword evidence="3 4" id="KW-0326">Glycosidase</keyword>
<dbReference type="Gene3D" id="1.50.10.10">
    <property type="match status" value="1"/>
</dbReference>
<dbReference type="GO" id="GO:0004555">
    <property type="term" value="F:alpha,alpha-trehalase activity"/>
    <property type="evidence" value="ECO:0007669"/>
    <property type="project" value="UniProtKB-EC"/>
</dbReference>
<evidence type="ECO:0000256" key="4">
    <source>
        <dbReference type="RuleBase" id="RU361180"/>
    </source>
</evidence>
<evidence type="ECO:0000313" key="6">
    <source>
        <dbReference type="Proteomes" id="UP000015453"/>
    </source>
</evidence>
<organism evidence="5 6">
    <name type="scientific">Genlisea aurea</name>
    <dbReference type="NCBI Taxonomy" id="192259"/>
    <lineage>
        <taxon>Eukaryota</taxon>
        <taxon>Viridiplantae</taxon>
        <taxon>Streptophyta</taxon>
        <taxon>Embryophyta</taxon>
        <taxon>Tracheophyta</taxon>
        <taxon>Spermatophyta</taxon>
        <taxon>Magnoliopsida</taxon>
        <taxon>eudicotyledons</taxon>
        <taxon>Gunneridae</taxon>
        <taxon>Pentapetalae</taxon>
        <taxon>asterids</taxon>
        <taxon>lamiids</taxon>
        <taxon>Lamiales</taxon>
        <taxon>Lentibulariaceae</taxon>
        <taxon>Genlisea</taxon>
    </lineage>
</organism>
<dbReference type="Pfam" id="PF01204">
    <property type="entry name" value="Trehalase"/>
    <property type="match status" value="1"/>
</dbReference>
<keyword evidence="6" id="KW-1185">Reference proteome</keyword>
<evidence type="ECO:0000256" key="1">
    <source>
        <dbReference type="ARBA" id="ARBA00005615"/>
    </source>
</evidence>
<comment type="catalytic activity">
    <reaction evidence="4">
        <text>alpha,alpha-trehalose + H2O = alpha-D-glucose + beta-D-glucose</text>
        <dbReference type="Rhea" id="RHEA:32675"/>
        <dbReference type="ChEBI" id="CHEBI:15377"/>
        <dbReference type="ChEBI" id="CHEBI:15903"/>
        <dbReference type="ChEBI" id="CHEBI:16551"/>
        <dbReference type="ChEBI" id="CHEBI:17925"/>
        <dbReference type="EC" id="3.2.1.28"/>
    </reaction>
</comment>
<dbReference type="InterPro" id="IPR018232">
    <property type="entry name" value="Glyco_hydro_37_CS"/>
</dbReference>
<keyword evidence="2 4" id="KW-0378">Hydrolase</keyword>
<dbReference type="OrthoDB" id="3542292at2759"/>
<evidence type="ECO:0000256" key="2">
    <source>
        <dbReference type="ARBA" id="ARBA00022801"/>
    </source>
</evidence>
<protein>
    <recommendedName>
        <fullName evidence="4">Trehalase</fullName>
        <ecNumber evidence="4">3.2.1.28</ecNumber>
    </recommendedName>
    <alternativeName>
        <fullName evidence="4">Alpha-trehalose glucohydrolase</fullName>
    </alternativeName>
</protein>
<dbReference type="EC" id="3.2.1.28" evidence="4"/>
<feature type="non-terminal residue" evidence="5">
    <location>
        <position position="126"/>
    </location>
</feature>
<dbReference type="PANTHER" id="PTHR23403">
    <property type="entry name" value="TREHALASE"/>
    <property type="match status" value="1"/>
</dbReference>